<keyword evidence="2" id="KW-1133">Transmembrane helix</keyword>
<feature type="domain" description="M23ase beta-sheet core" evidence="3">
    <location>
        <begin position="207"/>
        <end position="300"/>
    </location>
</feature>
<feature type="transmembrane region" description="Helical" evidence="2">
    <location>
        <begin position="24"/>
        <end position="45"/>
    </location>
</feature>
<dbReference type="SUPFAM" id="SSF51261">
    <property type="entry name" value="Duplicated hybrid motif"/>
    <property type="match status" value="1"/>
</dbReference>
<keyword evidence="2" id="KW-0812">Transmembrane</keyword>
<evidence type="ECO:0000256" key="1">
    <source>
        <dbReference type="SAM" id="Coils"/>
    </source>
</evidence>
<keyword evidence="5" id="KW-1185">Reference proteome</keyword>
<name>A0ABT3TKX7_9GAMM</name>
<accession>A0ABT3TKX7</accession>
<organism evidence="4 5">
    <name type="scientific">Candidatus Litorirhabdus singularis</name>
    <dbReference type="NCBI Taxonomy" id="2518993"/>
    <lineage>
        <taxon>Bacteria</taxon>
        <taxon>Pseudomonadati</taxon>
        <taxon>Pseudomonadota</taxon>
        <taxon>Gammaproteobacteria</taxon>
        <taxon>Cellvibrionales</taxon>
        <taxon>Halieaceae</taxon>
        <taxon>Candidatus Litorirhabdus</taxon>
    </lineage>
</organism>
<dbReference type="CDD" id="cd12797">
    <property type="entry name" value="M23_peptidase"/>
    <property type="match status" value="1"/>
</dbReference>
<keyword evidence="1" id="KW-0175">Coiled coil</keyword>
<gene>
    <name evidence="4" type="ORF">EYC98_16145</name>
</gene>
<protein>
    <recommendedName>
        <fullName evidence="3">M23ase beta-sheet core domain-containing protein</fullName>
    </recommendedName>
</protein>
<dbReference type="RefSeq" id="WP_279246421.1">
    <property type="nucleotide sequence ID" value="NZ_SHNN01000003.1"/>
</dbReference>
<sequence length="309" mass="33727">MKVILINNEHSGARFLELGRKTRAVLSLCFLGVPLSMLGLGYFVAQLAPTSMQRDINLGAMQDELEQQSEAVADLRAASQRKLQALTRSAAELEASLVRLDALGQRLTDLAGLEQGEFDFGSKPALGGPLLRNDEGTALRYDLGTELKALEQRVLDREQQLEILQSLLLNRQFADDIYLSGRPIKKGWMSSAFGSRTDPFTGRNAWHGGVDFAGKDGSDIVVVAAGVVTWSGERSGYGDMVEVNHGSGYSTRYAHNKTNLVEVGDLVKKGEVIAAMGSSGRSTGPHVHYEVYKHGRPVDPASYIHRSRR</sequence>
<evidence type="ECO:0000313" key="4">
    <source>
        <dbReference type="EMBL" id="MCX2982396.1"/>
    </source>
</evidence>
<keyword evidence="2" id="KW-0472">Membrane</keyword>
<evidence type="ECO:0000256" key="2">
    <source>
        <dbReference type="SAM" id="Phobius"/>
    </source>
</evidence>
<dbReference type="InterPro" id="IPR050570">
    <property type="entry name" value="Cell_wall_metabolism_enzyme"/>
</dbReference>
<dbReference type="InterPro" id="IPR016047">
    <property type="entry name" value="M23ase_b-sheet_dom"/>
</dbReference>
<feature type="coiled-coil region" evidence="1">
    <location>
        <begin position="58"/>
        <end position="103"/>
    </location>
</feature>
<comment type="caution">
    <text evidence="4">The sequence shown here is derived from an EMBL/GenBank/DDBJ whole genome shotgun (WGS) entry which is preliminary data.</text>
</comment>
<dbReference type="EMBL" id="SHNN01000003">
    <property type="protein sequence ID" value="MCX2982396.1"/>
    <property type="molecule type" value="Genomic_DNA"/>
</dbReference>
<reference evidence="4" key="1">
    <citation type="submission" date="2019-02" db="EMBL/GenBank/DDBJ databases">
        <authorList>
            <person name="Li S.-H."/>
        </authorList>
    </citation>
    <scope>NUCLEOTIDE SEQUENCE</scope>
    <source>
        <strain evidence="4">IMCC14734</strain>
    </source>
</reference>
<dbReference type="PANTHER" id="PTHR21666:SF291">
    <property type="entry name" value="STAGE II SPORULATION PROTEIN Q"/>
    <property type="match status" value="1"/>
</dbReference>
<evidence type="ECO:0000259" key="3">
    <source>
        <dbReference type="Pfam" id="PF01551"/>
    </source>
</evidence>
<dbReference type="Proteomes" id="UP001143362">
    <property type="component" value="Unassembled WGS sequence"/>
</dbReference>
<dbReference type="PANTHER" id="PTHR21666">
    <property type="entry name" value="PEPTIDASE-RELATED"/>
    <property type="match status" value="1"/>
</dbReference>
<dbReference type="Pfam" id="PF01551">
    <property type="entry name" value="Peptidase_M23"/>
    <property type="match status" value="1"/>
</dbReference>
<evidence type="ECO:0000313" key="5">
    <source>
        <dbReference type="Proteomes" id="UP001143362"/>
    </source>
</evidence>
<proteinExistence type="predicted"/>
<dbReference type="Gene3D" id="2.70.70.10">
    <property type="entry name" value="Glucose Permease (Domain IIA)"/>
    <property type="match status" value="1"/>
</dbReference>
<dbReference type="InterPro" id="IPR011055">
    <property type="entry name" value="Dup_hybrid_motif"/>
</dbReference>